<dbReference type="HOGENOM" id="CLU_030244_0_0_2"/>
<evidence type="ECO:0000256" key="1">
    <source>
        <dbReference type="SAM" id="Phobius"/>
    </source>
</evidence>
<reference evidence="3" key="1">
    <citation type="journal article" date="2009" name="BMC Genomics">
        <title>The complete genome sequence of Staphylothermus marinus reveals differences in sulfur metabolism among heterotrophic Crenarchaeota.</title>
        <authorList>
            <person name="Anderson I.J."/>
            <person name="Dharmarajan L."/>
            <person name="Rodriguez J."/>
            <person name="Hooper S."/>
            <person name="Porat I."/>
            <person name="Ulrich L.E."/>
            <person name="Elkins J.G."/>
            <person name="Mavromatis K."/>
            <person name="Sun H."/>
            <person name="Land M."/>
            <person name="Lapidus A."/>
            <person name="Lucas S."/>
            <person name="Barry K."/>
            <person name="Huber H."/>
            <person name="Zhulin I.B."/>
            <person name="Whitman W.B."/>
            <person name="Mukhopadhyay B."/>
            <person name="Woese C."/>
            <person name="Bristow J."/>
            <person name="Kyrpides N."/>
        </authorList>
    </citation>
    <scope>NUCLEOTIDE SEQUENCE [LARGE SCALE GENOMIC DNA]</scope>
    <source>
        <strain evidence="3">ATCC 43588 / DSM 3639 / JCM 9404 / F1</strain>
    </source>
</reference>
<reference evidence="2 3" key="2">
    <citation type="journal article" date="2009" name="Stand. Genomic Sci.">
        <title>Complete genome sequence of Staphylothermus marinus Stetter and Fiala 1986 type strain F1.</title>
        <authorList>
            <person name="Anderson I.J."/>
            <person name="Sun H."/>
            <person name="Lapidus A."/>
            <person name="Copeland A."/>
            <person name="Glavina Del Rio T."/>
            <person name="Tice H."/>
            <person name="Dalin E."/>
            <person name="Lucas S."/>
            <person name="Barry K."/>
            <person name="Land M."/>
            <person name="Richardson P."/>
            <person name="Huber H."/>
            <person name="Kyrpides N.C."/>
        </authorList>
    </citation>
    <scope>NUCLEOTIDE SEQUENCE [LARGE SCALE GENOMIC DNA]</scope>
    <source>
        <strain evidence="3">ATCC 43588 / DSM 3639 / JCM 9404 / F1</strain>
    </source>
</reference>
<name>A3DPK6_STAMF</name>
<keyword evidence="1" id="KW-1133">Transmembrane helix</keyword>
<dbReference type="Proteomes" id="UP000000254">
    <property type="component" value="Chromosome"/>
</dbReference>
<dbReference type="KEGG" id="smr:Smar_1477"/>
<dbReference type="GeneID" id="4907001"/>
<dbReference type="RefSeq" id="WP_011839760.1">
    <property type="nucleotide sequence ID" value="NC_009033.1"/>
</dbReference>
<accession>A3DPK6</accession>
<protein>
    <submittedName>
        <fullName evidence="2">Uncharacterized protein</fullName>
    </submittedName>
</protein>
<dbReference type="eggNOG" id="arCOG10615">
    <property type="taxonomic scope" value="Archaea"/>
</dbReference>
<evidence type="ECO:0000313" key="3">
    <source>
        <dbReference type="Proteomes" id="UP000000254"/>
    </source>
</evidence>
<dbReference type="AlphaFoldDB" id="A3DPK6"/>
<keyword evidence="1" id="KW-0472">Membrane</keyword>
<sequence length="490" mass="55883">MKAQLPVVIAIVILGGLIIASLFYVTSITLYTKSLSKGTVKNEWDLIDQELDTLDLVALKYASMKAYKEFSSSFDTIYNEISYTLSLEDRSAIYYSDFSTDNTAGLVIIADNYYVDTNKHVLVLESSSDFAIAYVNIPISGIFYDQVYVAYRGTADQHIDWFQLRIRRSRIQYMYILGNDINSQMLEVRYYRRGVYRLVKTSESVPDPYVYYGGYDYITGTLSLDVFDRINNVWASITYDRRSTSQNLYYGVGGYYHVEIDKLVLSVNRDPKYIYVEGLYPGWRVVVSNGTNSYEGVADSSGLAMVFFPDLIFRNGVISVYDDTGELVISKAFDVIVGGDRYVFGAGNLAGYDYYQVLENFKQSLNNASLEALSVLRKSVLEVIHNWISYKIRDGYSINITYFKPFYNITLWNNGYISNGRGSIGFEIKYFIIAPDGEYREFVKSINATYFMSFDLVYTGLCVVFALWEQGGSCSLIISKYYIKPLPPLV</sequence>
<feature type="transmembrane region" description="Helical" evidence="1">
    <location>
        <begin position="6"/>
        <end position="31"/>
    </location>
</feature>
<keyword evidence="1" id="KW-0812">Transmembrane</keyword>
<proteinExistence type="predicted"/>
<dbReference type="STRING" id="399550.Smar_1477"/>
<gene>
    <name evidence="2" type="ordered locus">Smar_1477</name>
</gene>
<organism evidence="2 3">
    <name type="scientific">Staphylothermus marinus (strain ATCC 43588 / DSM 3639 / JCM 9404 / F1)</name>
    <dbReference type="NCBI Taxonomy" id="399550"/>
    <lineage>
        <taxon>Archaea</taxon>
        <taxon>Thermoproteota</taxon>
        <taxon>Thermoprotei</taxon>
        <taxon>Desulfurococcales</taxon>
        <taxon>Desulfurococcaceae</taxon>
        <taxon>Staphylothermus</taxon>
    </lineage>
</organism>
<dbReference type="OrthoDB" id="372151at2157"/>
<keyword evidence="3" id="KW-1185">Reference proteome</keyword>
<evidence type="ECO:0000313" key="2">
    <source>
        <dbReference type="EMBL" id="ABN70566.1"/>
    </source>
</evidence>
<dbReference type="EMBL" id="CP000575">
    <property type="protein sequence ID" value="ABN70566.1"/>
    <property type="molecule type" value="Genomic_DNA"/>
</dbReference>